<dbReference type="GO" id="GO:0005634">
    <property type="term" value="C:nucleus"/>
    <property type="evidence" value="ECO:0007669"/>
    <property type="project" value="TreeGrafter"/>
</dbReference>
<dbReference type="PANTHER" id="PTHR16487:SF0">
    <property type="entry name" value="PROTEIN PHOSPHATASE 4 REGULATORY SUBUNIT 2-RELATED"/>
    <property type="match status" value="1"/>
</dbReference>
<dbReference type="OrthoDB" id="341898at2759"/>
<protein>
    <submittedName>
        <fullName evidence="3">Serine/threonine protein phosphatase 4 regulatory subunit-like protein</fullName>
    </submittedName>
</protein>
<gene>
    <name evidence="3" type="ORF">B4U80_09445</name>
</gene>
<sequence>MELNKELVFDALTDFENKNSEISKIPDNLEKYLLSVAKTGDTLYPWSKIKYLLRKKIELVVNEFNEKFPANNVPDLPNVKSFDFVEMKKDILEIVDAFCGSPFTIQRICELLTAPYKHYKRIDKFMRGLEKNVLVVTTIEPKSAKPEVSNINHKSLFVSTSSMSYQSASSSSSYVNGISDNGSHGSLSVEYCSTSRLSMSPSSPSSPAPLQQLDSFTTVFASPPSTPLAVVSDMNTYDSTLSSSSSSSSSSSESSPQPMPSSPPSMSSSVTGVEKMLNFNEAKLESSDDEKDSMNQCIESEPMAEMKSNEMLFDELREKSSDKIVDEGSEEESEDKSDDSQNAFPDNFNEEDMSITESGDRPVESLEMESEASIKESKSEECLSEVNNKEANEEIRLITEHLKDTVASAPESEQMDENESSFD</sequence>
<feature type="region of interest" description="Disordered" evidence="2">
    <location>
        <begin position="404"/>
        <end position="423"/>
    </location>
</feature>
<dbReference type="AlphaFoldDB" id="A0A443SLJ9"/>
<evidence type="ECO:0000313" key="4">
    <source>
        <dbReference type="Proteomes" id="UP000288716"/>
    </source>
</evidence>
<feature type="compositionally biased region" description="Acidic residues" evidence="2">
    <location>
        <begin position="413"/>
        <end position="423"/>
    </location>
</feature>
<dbReference type="EMBL" id="NCKV01001427">
    <property type="protein sequence ID" value="RWS28365.1"/>
    <property type="molecule type" value="Genomic_DNA"/>
</dbReference>
<dbReference type="VEuPathDB" id="VectorBase:LDEU003676"/>
<keyword evidence="4" id="KW-1185">Reference proteome</keyword>
<comment type="similarity">
    <text evidence="1">Belongs to the PPP4R2 family.</text>
</comment>
<accession>A0A443SLJ9</accession>
<name>A0A443SLJ9_9ACAR</name>
<evidence type="ECO:0000313" key="3">
    <source>
        <dbReference type="EMBL" id="RWS28365.1"/>
    </source>
</evidence>
<dbReference type="PANTHER" id="PTHR16487">
    <property type="entry name" value="PPP4R2-RELATED PROTEIN"/>
    <property type="match status" value="1"/>
</dbReference>
<proteinExistence type="inferred from homology"/>
<dbReference type="GO" id="GO:0005737">
    <property type="term" value="C:cytoplasm"/>
    <property type="evidence" value="ECO:0007669"/>
    <property type="project" value="TreeGrafter"/>
</dbReference>
<dbReference type="Proteomes" id="UP000288716">
    <property type="component" value="Unassembled WGS sequence"/>
</dbReference>
<dbReference type="Pfam" id="PF09184">
    <property type="entry name" value="PPP4R2"/>
    <property type="match status" value="1"/>
</dbReference>
<comment type="caution">
    <text evidence="3">The sequence shown here is derived from an EMBL/GenBank/DDBJ whole genome shotgun (WGS) entry which is preliminary data.</text>
</comment>
<feature type="compositionally biased region" description="Low complexity" evidence="2">
    <location>
        <begin position="242"/>
        <end position="256"/>
    </location>
</feature>
<reference evidence="3 4" key="1">
    <citation type="journal article" date="2018" name="Gigascience">
        <title>Genomes of trombidid mites reveal novel predicted allergens and laterally-transferred genes associated with secondary metabolism.</title>
        <authorList>
            <person name="Dong X."/>
            <person name="Chaisiri K."/>
            <person name="Xia D."/>
            <person name="Armstrong S.D."/>
            <person name="Fang Y."/>
            <person name="Donnelly M.J."/>
            <person name="Kadowaki T."/>
            <person name="McGarry J.W."/>
            <person name="Darby A.C."/>
            <person name="Makepeace B.L."/>
        </authorList>
    </citation>
    <scope>NUCLEOTIDE SEQUENCE [LARGE SCALE GENOMIC DNA]</scope>
    <source>
        <strain evidence="3">UoL-UT</strain>
    </source>
</reference>
<feature type="compositionally biased region" description="Acidic residues" evidence="2">
    <location>
        <begin position="327"/>
        <end position="337"/>
    </location>
</feature>
<dbReference type="GO" id="GO:0030289">
    <property type="term" value="C:protein phosphatase 4 complex"/>
    <property type="evidence" value="ECO:0007669"/>
    <property type="project" value="InterPro"/>
</dbReference>
<feature type="region of interest" description="Disordered" evidence="2">
    <location>
        <begin position="238"/>
        <end position="270"/>
    </location>
</feature>
<organism evidence="3 4">
    <name type="scientific">Leptotrombidium deliense</name>
    <dbReference type="NCBI Taxonomy" id="299467"/>
    <lineage>
        <taxon>Eukaryota</taxon>
        <taxon>Metazoa</taxon>
        <taxon>Ecdysozoa</taxon>
        <taxon>Arthropoda</taxon>
        <taxon>Chelicerata</taxon>
        <taxon>Arachnida</taxon>
        <taxon>Acari</taxon>
        <taxon>Acariformes</taxon>
        <taxon>Trombidiformes</taxon>
        <taxon>Prostigmata</taxon>
        <taxon>Anystina</taxon>
        <taxon>Parasitengona</taxon>
        <taxon>Trombiculoidea</taxon>
        <taxon>Trombiculidae</taxon>
        <taxon>Leptotrombidium</taxon>
    </lineage>
</organism>
<dbReference type="InterPro" id="IPR015267">
    <property type="entry name" value="PPP4R2"/>
</dbReference>
<dbReference type="STRING" id="299467.A0A443SLJ9"/>
<evidence type="ECO:0000256" key="1">
    <source>
        <dbReference type="ARBA" id="ARBA00009207"/>
    </source>
</evidence>
<dbReference type="GO" id="GO:0019888">
    <property type="term" value="F:protein phosphatase regulator activity"/>
    <property type="evidence" value="ECO:0007669"/>
    <property type="project" value="InterPro"/>
</dbReference>
<feature type="region of interest" description="Disordered" evidence="2">
    <location>
        <begin position="282"/>
        <end position="387"/>
    </location>
</feature>
<feature type="compositionally biased region" description="Basic and acidic residues" evidence="2">
    <location>
        <begin position="314"/>
        <end position="326"/>
    </location>
</feature>
<evidence type="ECO:0000256" key="2">
    <source>
        <dbReference type="SAM" id="MobiDB-lite"/>
    </source>
</evidence>
<feature type="compositionally biased region" description="Basic and acidic residues" evidence="2">
    <location>
        <begin position="372"/>
        <end position="387"/>
    </location>
</feature>